<proteinExistence type="predicted"/>
<feature type="compositionally biased region" description="Acidic residues" evidence="1">
    <location>
        <begin position="425"/>
        <end position="445"/>
    </location>
</feature>
<evidence type="ECO:0000256" key="1">
    <source>
        <dbReference type="SAM" id="MobiDB-lite"/>
    </source>
</evidence>
<organism evidence="2 3">
    <name type="scientific">Karstenula rhodostoma CBS 690.94</name>
    <dbReference type="NCBI Taxonomy" id="1392251"/>
    <lineage>
        <taxon>Eukaryota</taxon>
        <taxon>Fungi</taxon>
        <taxon>Dikarya</taxon>
        <taxon>Ascomycota</taxon>
        <taxon>Pezizomycotina</taxon>
        <taxon>Dothideomycetes</taxon>
        <taxon>Pleosporomycetidae</taxon>
        <taxon>Pleosporales</taxon>
        <taxon>Massarineae</taxon>
        <taxon>Didymosphaeriaceae</taxon>
        <taxon>Karstenula</taxon>
    </lineage>
</organism>
<feature type="region of interest" description="Disordered" evidence="1">
    <location>
        <begin position="264"/>
        <end position="284"/>
    </location>
</feature>
<feature type="region of interest" description="Disordered" evidence="1">
    <location>
        <begin position="209"/>
        <end position="248"/>
    </location>
</feature>
<feature type="region of interest" description="Disordered" evidence="1">
    <location>
        <begin position="326"/>
        <end position="491"/>
    </location>
</feature>
<dbReference type="Proteomes" id="UP000799764">
    <property type="component" value="Unassembled WGS sequence"/>
</dbReference>
<name>A0A9P4PTC0_9PLEO</name>
<dbReference type="AlphaFoldDB" id="A0A9P4PTC0"/>
<evidence type="ECO:0000313" key="3">
    <source>
        <dbReference type="Proteomes" id="UP000799764"/>
    </source>
</evidence>
<sequence>MSVFRNHQVQMLGNPEDAPKRHELEMVANLAERRIALNSRGPADHLYHLFYALHNNVQEMRQALSAPADGPYAFRRILDEFVMIEHSIVENWNLSRLGGVIPRFPAGDISNNLNNFPLRGAANDVGQHEGFAYIPPSLPLRQRTTGNGQPLPFGAAAGQVNQQNRAVVRPEPAMVPRPARIQQLIREPAKRHMPRELDMNQSVVQAPIGRNASTGDKAPAAMKAPAGLKAPTQPQAPIVSQIPTKSNTPLVQKTNLQKVMEWNPQTSDEENGPFQGPKHAEATARQTAHAALENDTLVCHETVVNGKMNTTGEIAEMGISSISGASSETYAAVSEDETPTAQPASDEHDAQEVVGNDQPNDVHATDAESVLSEVPDDLSDRNPENLGQDNIDDRQGDAESSALTEVSDLTLLDDGDKPKAQADSGAEDTDGNESDDEASDDEDAEDRQSNDGNESETENADDLGFLSDTTTSEDYDSTSDYDPAPKKRRLR</sequence>
<accession>A0A9P4PTC0</accession>
<keyword evidence="3" id="KW-1185">Reference proteome</keyword>
<gene>
    <name evidence="2" type="ORF">P171DRAFT_480033</name>
</gene>
<comment type="caution">
    <text evidence="2">The sequence shown here is derived from an EMBL/GenBank/DDBJ whole genome shotgun (WGS) entry which is preliminary data.</text>
</comment>
<reference evidence="2" key="1">
    <citation type="journal article" date="2020" name="Stud. Mycol.">
        <title>101 Dothideomycetes genomes: a test case for predicting lifestyles and emergence of pathogens.</title>
        <authorList>
            <person name="Haridas S."/>
            <person name="Albert R."/>
            <person name="Binder M."/>
            <person name="Bloem J."/>
            <person name="Labutti K."/>
            <person name="Salamov A."/>
            <person name="Andreopoulos B."/>
            <person name="Baker S."/>
            <person name="Barry K."/>
            <person name="Bills G."/>
            <person name="Bluhm B."/>
            <person name="Cannon C."/>
            <person name="Castanera R."/>
            <person name="Culley D."/>
            <person name="Daum C."/>
            <person name="Ezra D."/>
            <person name="Gonzalez J."/>
            <person name="Henrissat B."/>
            <person name="Kuo A."/>
            <person name="Liang C."/>
            <person name="Lipzen A."/>
            <person name="Lutzoni F."/>
            <person name="Magnuson J."/>
            <person name="Mondo S."/>
            <person name="Nolan M."/>
            <person name="Ohm R."/>
            <person name="Pangilinan J."/>
            <person name="Park H.-J."/>
            <person name="Ramirez L."/>
            <person name="Alfaro M."/>
            <person name="Sun H."/>
            <person name="Tritt A."/>
            <person name="Yoshinaga Y."/>
            <person name="Zwiers L.-H."/>
            <person name="Turgeon B."/>
            <person name="Goodwin S."/>
            <person name="Spatafora J."/>
            <person name="Crous P."/>
            <person name="Grigoriev I."/>
        </authorList>
    </citation>
    <scope>NUCLEOTIDE SEQUENCE</scope>
    <source>
        <strain evidence="2">CBS 690.94</strain>
    </source>
</reference>
<dbReference type="EMBL" id="MU001493">
    <property type="protein sequence ID" value="KAF2450984.1"/>
    <property type="molecule type" value="Genomic_DNA"/>
</dbReference>
<protein>
    <submittedName>
        <fullName evidence="2">Uncharacterized protein</fullName>
    </submittedName>
</protein>
<dbReference type="OrthoDB" id="10433747at2759"/>
<evidence type="ECO:0000313" key="2">
    <source>
        <dbReference type="EMBL" id="KAF2450984.1"/>
    </source>
</evidence>